<dbReference type="Gene3D" id="3.40.50.150">
    <property type="entry name" value="Vaccinia Virus protein VP39"/>
    <property type="match status" value="1"/>
</dbReference>
<dbReference type="AlphaFoldDB" id="A0A8J3Y767"/>
<reference evidence="5" key="1">
    <citation type="submission" date="2021-01" db="EMBL/GenBank/DDBJ databases">
        <title>Whole genome shotgun sequence of Spirilliplanes yamanashiensis NBRC 15828.</title>
        <authorList>
            <person name="Komaki H."/>
            <person name="Tamura T."/>
        </authorList>
    </citation>
    <scope>NUCLEOTIDE SEQUENCE</scope>
    <source>
        <strain evidence="5">NBRC 15828</strain>
    </source>
</reference>
<keyword evidence="1" id="KW-0489">Methyltransferase</keyword>
<dbReference type="SUPFAM" id="SSF53335">
    <property type="entry name" value="S-adenosyl-L-methionine-dependent methyltransferases"/>
    <property type="match status" value="1"/>
</dbReference>
<dbReference type="CDD" id="cd02440">
    <property type="entry name" value="AdoMet_MTases"/>
    <property type="match status" value="1"/>
</dbReference>
<keyword evidence="2" id="KW-0808">Transferase</keyword>
<gene>
    <name evidence="5" type="ORF">Sya03_21310</name>
</gene>
<evidence type="ECO:0000256" key="2">
    <source>
        <dbReference type="ARBA" id="ARBA00022679"/>
    </source>
</evidence>
<dbReference type="PANTHER" id="PTHR43464">
    <property type="entry name" value="METHYLTRANSFERASE"/>
    <property type="match status" value="1"/>
</dbReference>
<proteinExistence type="predicted"/>
<keyword evidence="3" id="KW-0949">S-adenosyl-L-methionine</keyword>
<dbReference type="InterPro" id="IPR029063">
    <property type="entry name" value="SAM-dependent_MTases_sf"/>
</dbReference>
<organism evidence="5 6">
    <name type="scientific">Spirilliplanes yamanashiensis</name>
    <dbReference type="NCBI Taxonomy" id="42233"/>
    <lineage>
        <taxon>Bacteria</taxon>
        <taxon>Bacillati</taxon>
        <taxon>Actinomycetota</taxon>
        <taxon>Actinomycetes</taxon>
        <taxon>Micromonosporales</taxon>
        <taxon>Micromonosporaceae</taxon>
        <taxon>Spirilliplanes</taxon>
    </lineage>
</organism>
<feature type="domain" description="Methyltransferase" evidence="4">
    <location>
        <begin position="80"/>
        <end position="168"/>
    </location>
</feature>
<dbReference type="EMBL" id="BOOY01000014">
    <property type="protein sequence ID" value="GIJ02779.1"/>
    <property type="molecule type" value="Genomic_DNA"/>
</dbReference>
<dbReference type="GO" id="GO:0032259">
    <property type="term" value="P:methylation"/>
    <property type="evidence" value="ECO:0007669"/>
    <property type="project" value="UniProtKB-KW"/>
</dbReference>
<dbReference type="PANTHER" id="PTHR43464:SF19">
    <property type="entry name" value="UBIQUINONE BIOSYNTHESIS O-METHYLTRANSFERASE, MITOCHONDRIAL"/>
    <property type="match status" value="1"/>
</dbReference>
<dbReference type="GO" id="GO:0008168">
    <property type="term" value="F:methyltransferase activity"/>
    <property type="evidence" value="ECO:0007669"/>
    <property type="project" value="UniProtKB-KW"/>
</dbReference>
<name>A0A8J3Y767_9ACTN</name>
<evidence type="ECO:0000313" key="5">
    <source>
        <dbReference type="EMBL" id="GIJ02779.1"/>
    </source>
</evidence>
<evidence type="ECO:0000259" key="4">
    <source>
        <dbReference type="Pfam" id="PF13649"/>
    </source>
</evidence>
<evidence type="ECO:0000256" key="3">
    <source>
        <dbReference type="ARBA" id="ARBA00022691"/>
    </source>
</evidence>
<dbReference type="InterPro" id="IPR041698">
    <property type="entry name" value="Methyltransf_25"/>
</dbReference>
<dbReference type="Proteomes" id="UP000652013">
    <property type="component" value="Unassembled WGS sequence"/>
</dbReference>
<dbReference type="Pfam" id="PF13649">
    <property type="entry name" value="Methyltransf_25"/>
    <property type="match status" value="1"/>
</dbReference>
<comment type="caution">
    <text evidence="5">The sequence shown here is derived from an EMBL/GenBank/DDBJ whole genome shotgun (WGS) entry which is preliminary data.</text>
</comment>
<evidence type="ECO:0000256" key="1">
    <source>
        <dbReference type="ARBA" id="ARBA00022603"/>
    </source>
</evidence>
<keyword evidence="6" id="KW-1185">Reference proteome</keyword>
<protein>
    <recommendedName>
        <fullName evidence="4">Methyltransferase domain-containing protein</fullName>
    </recommendedName>
</protein>
<accession>A0A8J3Y767</accession>
<dbReference type="RefSeq" id="WP_203938065.1">
    <property type="nucleotide sequence ID" value="NZ_BAAAGJ010000009.1"/>
</dbReference>
<sequence length="256" mass="28300">MVEEPRVGDVFGEVVRDAYAVHTGIGPRPLAGGRLPRPVIEIIERDDGLINGAPAAHYLDPPEAWQPHDHRALARVRGRILDVGAGAGRIALDLQRRGYDVTGLDISPGAIAVARHRGLEQTFLGTVDEHRGAEYDTFLFLGNNLGLFESRERAPRLLAALAAIARPGAQIIAHGTDPYGTTDPVHVAYHRRNRERGRLGGQLRLRLRYREIATDWFDYLVCSVAELRTLVAGTPWRLADVDDADRPYYLATLELP</sequence>
<evidence type="ECO:0000313" key="6">
    <source>
        <dbReference type="Proteomes" id="UP000652013"/>
    </source>
</evidence>